<dbReference type="InterPro" id="IPR024463">
    <property type="entry name" value="Transposase_TnpC_homeodom"/>
</dbReference>
<evidence type="ECO:0000256" key="1">
    <source>
        <dbReference type="SAM" id="Coils"/>
    </source>
</evidence>
<feature type="domain" description="Transposase IS66 central" evidence="2">
    <location>
        <begin position="200"/>
        <end position="499"/>
    </location>
</feature>
<dbReference type="EMBL" id="VUMU01000032">
    <property type="protein sequence ID" value="MST59278.1"/>
    <property type="molecule type" value="Genomic_DNA"/>
</dbReference>
<evidence type="ECO:0000313" key="6">
    <source>
        <dbReference type="Proteomes" id="UP000476055"/>
    </source>
</evidence>
<organism evidence="5 6">
    <name type="scientific">Waltera intestinalis</name>
    <dbReference type="NCBI Taxonomy" id="2606635"/>
    <lineage>
        <taxon>Bacteria</taxon>
        <taxon>Bacillati</taxon>
        <taxon>Bacillota</taxon>
        <taxon>Clostridia</taxon>
        <taxon>Lachnospirales</taxon>
        <taxon>Lachnospiraceae</taxon>
        <taxon>Waltera</taxon>
    </lineage>
</organism>
<evidence type="ECO:0000259" key="4">
    <source>
        <dbReference type="Pfam" id="PF13817"/>
    </source>
</evidence>
<dbReference type="InterPro" id="IPR039552">
    <property type="entry name" value="IS66_C"/>
</dbReference>
<proteinExistence type="predicted"/>
<protein>
    <submittedName>
        <fullName evidence="5">IS66 family transposase</fullName>
    </submittedName>
</protein>
<dbReference type="Pfam" id="PF13007">
    <property type="entry name" value="LZ_Tnp_IS66"/>
    <property type="match status" value="1"/>
</dbReference>
<name>A0A6L5YMQ1_9FIRM</name>
<evidence type="ECO:0000259" key="2">
    <source>
        <dbReference type="Pfam" id="PF03050"/>
    </source>
</evidence>
<comment type="caution">
    <text evidence="5">The sequence shown here is derived from an EMBL/GenBank/DDBJ whole genome shotgun (WGS) entry which is preliminary data.</text>
</comment>
<dbReference type="RefSeq" id="WP_154498898.1">
    <property type="nucleotide sequence ID" value="NZ_VUMU01000032.1"/>
</dbReference>
<feature type="coiled-coil region" evidence="1">
    <location>
        <begin position="37"/>
        <end position="64"/>
    </location>
</feature>
<reference evidence="5 6" key="1">
    <citation type="submission" date="2019-08" db="EMBL/GenBank/DDBJ databases">
        <title>In-depth cultivation of the pig gut microbiome towards novel bacterial diversity and tailored functional studies.</title>
        <authorList>
            <person name="Wylensek D."/>
            <person name="Hitch T.C.A."/>
            <person name="Clavel T."/>
        </authorList>
    </citation>
    <scope>NUCLEOTIDE SEQUENCE [LARGE SCALE GENOMIC DNA]</scope>
    <source>
        <strain evidence="5 6">WCA3-601-WT-6H</strain>
    </source>
</reference>
<keyword evidence="1" id="KW-0175">Coiled coil</keyword>
<dbReference type="InterPro" id="IPR004291">
    <property type="entry name" value="Transposase_IS66_central"/>
</dbReference>
<keyword evidence="6" id="KW-1185">Reference proteome</keyword>
<sequence>MKNQLLTEEKLNTLPKETIIMLLLQQGENFRLLSEQSAVIQKQNEQLMKQIEDLKEQVAILTQQRFGRSSEKNLPIQGQLSFDLDHPNVFNEAEILTENGFAEEPSLEDTVPVRKPRPKGKRAVDLSGIKTTVESHYLEENTLRERFPKGWHQLEDEVYKELKRIPASYEVVEHHIGVYAGNGDNSKIIRGEAPKRLLNHSILTPSLAASVFTAKYVNAVPLNRISEGYGYDGIHISRQVMAGWMIKLYQYYLEPVHRMMKSELFRSGIIHCDESPFKMTGEKEEGDPKSKDYMWVYHSPGKGDCHPVYLYEYDNGSRAGYVIGDYLKGYTGILVTDGYQSYHTLQKDRADEIKVAGCWAHARRKYADILKATGNKSSMTAGQKVADEAVKRIAAIYHTDNMYKGTSPKEILDNRQQSVKPLVDAYFAWLKETLANPGLDQSSAIKAALNYSLNQEQYLRTFLTEPEVPLDNNDAERSIKKFCVGKHSWHIIESKNGAKASAMMYSIAETAKANGLNPFEYFQYLMDQLKEYPRNNVPEDKLAELMPWSETLPDCCKQLKR</sequence>
<feature type="domain" description="Transposase IS66 C-terminal" evidence="4">
    <location>
        <begin position="506"/>
        <end position="548"/>
    </location>
</feature>
<evidence type="ECO:0000313" key="5">
    <source>
        <dbReference type="EMBL" id="MST59278.1"/>
    </source>
</evidence>
<dbReference type="PANTHER" id="PTHR33678:SF2">
    <property type="match status" value="1"/>
</dbReference>
<evidence type="ECO:0000259" key="3">
    <source>
        <dbReference type="Pfam" id="PF13007"/>
    </source>
</evidence>
<dbReference type="NCBIfam" id="NF033517">
    <property type="entry name" value="transpos_IS66"/>
    <property type="match status" value="1"/>
</dbReference>
<gene>
    <name evidence="5" type="ORF">FYJ59_13720</name>
</gene>
<dbReference type="Pfam" id="PF03050">
    <property type="entry name" value="DDE_Tnp_IS66"/>
    <property type="match status" value="1"/>
</dbReference>
<dbReference type="PANTHER" id="PTHR33678">
    <property type="entry name" value="BLL1576 PROTEIN"/>
    <property type="match status" value="1"/>
</dbReference>
<accession>A0A6L5YMQ1</accession>
<dbReference type="Pfam" id="PF13817">
    <property type="entry name" value="DDE_Tnp_IS66_C"/>
    <property type="match status" value="1"/>
</dbReference>
<dbReference type="AlphaFoldDB" id="A0A6L5YMQ1"/>
<dbReference type="Proteomes" id="UP000476055">
    <property type="component" value="Unassembled WGS sequence"/>
</dbReference>
<feature type="domain" description="Transposase TnpC homeodomain" evidence="3">
    <location>
        <begin position="54"/>
        <end position="122"/>
    </location>
</feature>
<dbReference type="InterPro" id="IPR052344">
    <property type="entry name" value="Transposase-related"/>
</dbReference>